<dbReference type="Proteomes" id="UP000037043">
    <property type="component" value="Unassembled WGS sequence"/>
</dbReference>
<dbReference type="PRINTS" id="PR00111">
    <property type="entry name" value="ABHYDROLASE"/>
</dbReference>
<sequence length="270" mass="30526">MPYQSINGVNLFYELKGNLEADETVAFFNGVMASTSSWAFQVPVFEKLGFKILLHDFKGQLMSEKPKGPYSFKEHAKEAKELMDSLGIKKVHIVGTSYGGEVAMRFAMDYPEYVKSISVIDSVSELDEVLKYFVEGWKALAESKDGEKFFFGMMPSIYGNDFIKENLAMLKERATALKSVSKDYFEGQVILYETFRDDVYMTNELNKIKCPALIVCGEEDILKPRKFSKIMADNISNSEFAIIPSSGHVTIFEKPNVLNSILLGFIIKNK</sequence>
<reference evidence="3" key="1">
    <citation type="submission" date="2015-08" db="EMBL/GenBank/DDBJ databases">
        <title>Genome sequence of the strict anaerobe Clostridium homopropionicum LuHBu1 (DSM 5847T).</title>
        <authorList>
            <person name="Poehlein A."/>
            <person name="Beck M."/>
            <person name="Schiel-Bengelsdorf B."/>
            <person name="Bengelsdorf F.R."/>
            <person name="Daniel R."/>
            <person name="Duerre P."/>
        </authorList>
    </citation>
    <scope>NUCLEOTIDE SEQUENCE [LARGE SCALE GENOMIC DNA]</scope>
    <source>
        <strain evidence="3">DSM 5847</strain>
    </source>
</reference>
<accession>A0A0L6Z7Y7</accession>
<organism evidence="2 3">
    <name type="scientific">Clostridium homopropionicum DSM 5847</name>
    <dbReference type="NCBI Taxonomy" id="1121318"/>
    <lineage>
        <taxon>Bacteria</taxon>
        <taxon>Bacillati</taxon>
        <taxon>Bacillota</taxon>
        <taxon>Clostridia</taxon>
        <taxon>Eubacteriales</taxon>
        <taxon>Clostridiaceae</taxon>
        <taxon>Clostridium</taxon>
    </lineage>
</organism>
<dbReference type="Pfam" id="PF00561">
    <property type="entry name" value="Abhydrolase_1"/>
    <property type="match status" value="1"/>
</dbReference>
<dbReference type="STRING" id="36844.SAMN04488501_1294"/>
<dbReference type="EMBL" id="LHUR01000029">
    <property type="protein sequence ID" value="KOA19080.1"/>
    <property type="molecule type" value="Genomic_DNA"/>
</dbReference>
<dbReference type="PATRIC" id="fig|1121318.3.peg.2594"/>
<protein>
    <submittedName>
        <fullName evidence="2">Fluoroacetate dehalogenase</fullName>
        <ecNumber evidence="2">3.8.1.3</ecNumber>
    </submittedName>
</protein>
<gene>
    <name evidence="2" type="primary">fac-dex</name>
    <name evidence="2" type="ORF">CLHOM_25830</name>
</gene>
<proteinExistence type="predicted"/>
<dbReference type="PANTHER" id="PTHR43798:SF33">
    <property type="entry name" value="HYDROLASE, PUTATIVE (AFU_ORTHOLOGUE AFUA_2G14860)-RELATED"/>
    <property type="match status" value="1"/>
</dbReference>
<feature type="domain" description="AB hydrolase-1" evidence="1">
    <location>
        <begin position="25"/>
        <end position="255"/>
    </location>
</feature>
<evidence type="ECO:0000313" key="2">
    <source>
        <dbReference type="EMBL" id="KOA19080.1"/>
    </source>
</evidence>
<keyword evidence="3" id="KW-1185">Reference proteome</keyword>
<evidence type="ECO:0000313" key="3">
    <source>
        <dbReference type="Proteomes" id="UP000037043"/>
    </source>
</evidence>
<dbReference type="InterPro" id="IPR000639">
    <property type="entry name" value="Epox_hydrolase-like"/>
</dbReference>
<comment type="caution">
    <text evidence="2">The sequence shown here is derived from an EMBL/GenBank/DDBJ whole genome shotgun (WGS) entry which is preliminary data.</text>
</comment>
<dbReference type="GO" id="GO:0018785">
    <property type="term" value="F:haloacetate dehalogenase activity"/>
    <property type="evidence" value="ECO:0007669"/>
    <property type="project" value="UniProtKB-EC"/>
</dbReference>
<dbReference type="EC" id="3.8.1.3" evidence="2"/>
<dbReference type="InterPro" id="IPR029058">
    <property type="entry name" value="AB_hydrolase_fold"/>
</dbReference>
<dbReference type="RefSeq" id="WP_052222074.1">
    <property type="nucleotide sequence ID" value="NZ_LHUR01000029.1"/>
</dbReference>
<keyword evidence="2" id="KW-0378">Hydrolase</keyword>
<name>A0A0L6Z7Y7_9CLOT</name>
<dbReference type="InterPro" id="IPR050266">
    <property type="entry name" value="AB_hydrolase_sf"/>
</dbReference>
<dbReference type="InterPro" id="IPR000073">
    <property type="entry name" value="AB_hydrolase_1"/>
</dbReference>
<dbReference type="GO" id="GO:0016020">
    <property type="term" value="C:membrane"/>
    <property type="evidence" value="ECO:0007669"/>
    <property type="project" value="TreeGrafter"/>
</dbReference>
<dbReference type="SUPFAM" id="SSF53474">
    <property type="entry name" value="alpha/beta-Hydrolases"/>
    <property type="match status" value="1"/>
</dbReference>
<dbReference type="PRINTS" id="PR00412">
    <property type="entry name" value="EPOXHYDRLASE"/>
</dbReference>
<dbReference type="AlphaFoldDB" id="A0A0L6Z7Y7"/>
<dbReference type="PANTHER" id="PTHR43798">
    <property type="entry name" value="MONOACYLGLYCEROL LIPASE"/>
    <property type="match status" value="1"/>
</dbReference>
<evidence type="ECO:0000259" key="1">
    <source>
        <dbReference type="Pfam" id="PF00561"/>
    </source>
</evidence>
<dbReference type="Gene3D" id="3.40.50.1820">
    <property type="entry name" value="alpha/beta hydrolase"/>
    <property type="match status" value="1"/>
</dbReference>